<dbReference type="InterPro" id="IPR015943">
    <property type="entry name" value="WD40/YVTN_repeat-like_dom_sf"/>
</dbReference>
<accession>A0A9P4R0I7</accession>
<proteinExistence type="inferred from homology"/>
<comment type="caution">
    <text evidence="7">The sequence shown here is derived from an EMBL/GenBank/DDBJ whole genome shotgun (WGS) entry which is preliminary data.</text>
</comment>
<dbReference type="Proteomes" id="UP000799444">
    <property type="component" value="Unassembled WGS sequence"/>
</dbReference>
<evidence type="ECO:0000256" key="5">
    <source>
        <dbReference type="ARBA" id="ARBA00043913"/>
    </source>
</evidence>
<dbReference type="SMART" id="SM00320">
    <property type="entry name" value="WD40"/>
    <property type="match status" value="1"/>
</dbReference>
<organism evidence="7 8">
    <name type="scientific">Polyplosphaeria fusca</name>
    <dbReference type="NCBI Taxonomy" id="682080"/>
    <lineage>
        <taxon>Eukaryota</taxon>
        <taxon>Fungi</taxon>
        <taxon>Dikarya</taxon>
        <taxon>Ascomycota</taxon>
        <taxon>Pezizomycotina</taxon>
        <taxon>Dothideomycetes</taxon>
        <taxon>Pleosporomycetidae</taxon>
        <taxon>Pleosporales</taxon>
        <taxon>Tetraplosphaeriaceae</taxon>
        <taxon>Polyplosphaeria</taxon>
    </lineage>
</organism>
<dbReference type="PANTHER" id="PTHR22847">
    <property type="entry name" value="WD40 REPEAT PROTEIN"/>
    <property type="match status" value="1"/>
</dbReference>
<dbReference type="InterPro" id="IPR036322">
    <property type="entry name" value="WD40_repeat_dom_sf"/>
</dbReference>
<dbReference type="OrthoDB" id="5240432at2759"/>
<protein>
    <recommendedName>
        <fullName evidence="4">Mitochondrial division protein 1</fullName>
    </recommendedName>
</protein>
<sequence length="159" mass="17152">MWKVGSGECVSTLEGHSDWVRSVAFSHDSTLLASASDDHTVRVWRMGSGECLHTVNVERAMYRISFDSSGKHLYTDSGLVDISTLSTSAPASISAETQTAQYQHVALSATGIWITYNSENLLRLPSEYRPSCSAVSGNVIAMGTGNGRVWTCEVQSSVS</sequence>
<dbReference type="EMBL" id="ML996150">
    <property type="protein sequence ID" value="KAF2734271.1"/>
    <property type="molecule type" value="Genomic_DNA"/>
</dbReference>
<reference evidence="7" key="1">
    <citation type="journal article" date="2020" name="Stud. Mycol.">
        <title>101 Dothideomycetes genomes: a test case for predicting lifestyles and emergence of pathogens.</title>
        <authorList>
            <person name="Haridas S."/>
            <person name="Albert R."/>
            <person name="Binder M."/>
            <person name="Bloem J."/>
            <person name="Labutti K."/>
            <person name="Salamov A."/>
            <person name="Andreopoulos B."/>
            <person name="Baker S."/>
            <person name="Barry K."/>
            <person name="Bills G."/>
            <person name="Bluhm B."/>
            <person name="Cannon C."/>
            <person name="Castanera R."/>
            <person name="Culley D."/>
            <person name="Daum C."/>
            <person name="Ezra D."/>
            <person name="Gonzalez J."/>
            <person name="Henrissat B."/>
            <person name="Kuo A."/>
            <person name="Liang C."/>
            <person name="Lipzen A."/>
            <person name="Lutzoni F."/>
            <person name="Magnuson J."/>
            <person name="Mondo S."/>
            <person name="Nolan M."/>
            <person name="Ohm R."/>
            <person name="Pangilinan J."/>
            <person name="Park H.-J."/>
            <person name="Ramirez L."/>
            <person name="Alfaro M."/>
            <person name="Sun H."/>
            <person name="Tritt A."/>
            <person name="Yoshinaga Y."/>
            <person name="Zwiers L.-H."/>
            <person name="Turgeon B."/>
            <person name="Goodwin S."/>
            <person name="Spatafora J."/>
            <person name="Crous P."/>
            <person name="Grigoriev I."/>
        </authorList>
    </citation>
    <scope>NUCLEOTIDE SEQUENCE</scope>
    <source>
        <strain evidence="7">CBS 125425</strain>
    </source>
</reference>
<feature type="repeat" description="WD" evidence="6">
    <location>
        <begin position="13"/>
        <end position="54"/>
    </location>
</feature>
<dbReference type="InterPro" id="IPR001680">
    <property type="entry name" value="WD40_rpt"/>
</dbReference>
<dbReference type="Gene3D" id="2.130.10.10">
    <property type="entry name" value="YVTN repeat-like/Quinoprotein amine dehydrogenase"/>
    <property type="match status" value="1"/>
</dbReference>
<evidence type="ECO:0000256" key="6">
    <source>
        <dbReference type="PROSITE-ProRule" id="PRU00221"/>
    </source>
</evidence>
<comment type="similarity">
    <text evidence="3">Belongs to the WD repeat MDV1/CAF4 family.</text>
</comment>
<dbReference type="Pfam" id="PF00400">
    <property type="entry name" value="WD40"/>
    <property type="match status" value="1"/>
</dbReference>
<dbReference type="AlphaFoldDB" id="A0A9P4R0I7"/>
<dbReference type="PANTHER" id="PTHR22847:SF637">
    <property type="entry name" value="WD REPEAT DOMAIN 5B"/>
    <property type="match status" value="1"/>
</dbReference>
<evidence type="ECO:0000256" key="2">
    <source>
        <dbReference type="ARBA" id="ARBA00022737"/>
    </source>
</evidence>
<keyword evidence="2" id="KW-0677">Repeat</keyword>
<name>A0A9P4R0I7_9PLEO</name>
<evidence type="ECO:0000256" key="3">
    <source>
        <dbReference type="ARBA" id="ARBA00038415"/>
    </source>
</evidence>
<keyword evidence="1 6" id="KW-0853">WD repeat</keyword>
<comment type="function">
    <text evidence="5">Involved in mitochondrial fission. Acts as an adapter protein required to form mitochondrial fission complexes. Formation of these complexes is required to promote constriction and fission of the mitochondrial compartment at a late step in mitochondrial division.</text>
</comment>
<evidence type="ECO:0000313" key="8">
    <source>
        <dbReference type="Proteomes" id="UP000799444"/>
    </source>
</evidence>
<evidence type="ECO:0000256" key="1">
    <source>
        <dbReference type="ARBA" id="ARBA00022574"/>
    </source>
</evidence>
<dbReference type="PROSITE" id="PS50082">
    <property type="entry name" value="WD_REPEATS_2"/>
    <property type="match status" value="1"/>
</dbReference>
<gene>
    <name evidence="7" type="ORF">EJ04DRAFT_248449</name>
</gene>
<dbReference type="SUPFAM" id="SSF50978">
    <property type="entry name" value="WD40 repeat-like"/>
    <property type="match status" value="1"/>
</dbReference>
<evidence type="ECO:0000313" key="7">
    <source>
        <dbReference type="EMBL" id="KAF2734271.1"/>
    </source>
</evidence>
<dbReference type="GO" id="GO:1990234">
    <property type="term" value="C:transferase complex"/>
    <property type="evidence" value="ECO:0007669"/>
    <property type="project" value="UniProtKB-ARBA"/>
</dbReference>
<keyword evidence="8" id="KW-1185">Reference proteome</keyword>
<dbReference type="PROSITE" id="PS50294">
    <property type="entry name" value="WD_REPEATS_REGION"/>
    <property type="match status" value="1"/>
</dbReference>
<evidence type="ECO:0000256" key="4">
    <source>
        <dbReference type="ARBA" id="ARBA00039789"/>
    </source>
</evidence>